<dbReference type="InterPro" id="IPR000415">
    <property type="entry name" value="Nitroreductase-like"/>
</dbReference>
<evidence type="ECO:0000313" key="2">
    <source>
        <dbReference type="EMBL" id="MCO6025652.1"/>
    </source>
</evidence>
<dbReference type="CDD" id="cd02142">
    <property type="entry name" value="McbC_SagB-like_oxidoreductase"/>
    <property type="match status" value="1"/>
</dbReference>
<reference evidence="2 3" key="1">
    <citation type="submission" date="2022-06" db="EMBL/GenBank/DDBJ databases">
        <title>A taxonomic note on the genus Prevotella: Description of four novel genera and emended description of the genera Hallella and Xylanibacter.</title>
        <authorList>
            <person name="Hitch T.C.A."/>
        </authorList>
    </citation>
    <scope>NUCLEOTIDE SEQUENCE [LARGE SCALE GENOMIC DNA]</scope>
    <source>
        <strain evidence="2 3">DSM 100619</strain>
    </source>
</reference>
<dbReference type="Proteomes" id="UP001204015">
    <property type="component" value="Unassembled WGS sequence"/>
</dbReference>
<keyword evidence="3" id="KW-1185">Reference proteome</keyword>
<name>A0ABT1BZ01_9BACT</name>
<dbReference type="Pfam" id="PF00881">
    <property type="entry name" value="Nitroreductase"/>
    <property type="match status" value="1"/>
</dbReference>
<comment type="caution">
    <text evidence="2">The sequence shown here is derived from an EMBL/GenBank/DDBJ whole genome shotgun (WGS) entry which is preliminary data.</text>
</comment>
<dbReference type="PROSITE" id="PS51257">
    <property type="entry name" value="PROKAR_LIPOPROTEIN"/>
    <property type="match status" value="1"/>
</dbReference>
<accession>A0ABT1BZ01</accession>
<feature type="domain" description="Nitroreductase" evidence="1">
    <location>
        <begin position="45"/>
        <end position="205"/>
    </location>
</feature>
<dbReference type="PANTHER" id="PTHR43745">
    <property type="entry name" value="NITROREDUCTASE MJ1384-RELATED"/>
    <property type="match status" value="1"/>
</dbReference>
<gene>
    <name evidence="2" type="ORF">NG821_07335</name>
</gene>
<proteinExistence type="predicted"/>
<organism evidence="2 3">
    <name type="scientific">Segatella cerevisiae</name>
    <dbReference type="NCBI Taxonomy" id="2053716"/>
    <lineage>
        <taxon>Bacteria</taxon>
        <taxon>Pseudomonadati</taxon>
        <taxon>Bacteroidota</taxon>
        <taxon>Bacteroidia</taxon>
        <taxon>Bacteroidales</taxon>
        <taxon>Prevotellaceae</taxon>
        <taxon>Segatella</taxon>
    </lineage>
</organism>
<dbReference type="PANTHER" id="PTHR43745:SF2">
    <property type="entry name" value="NITROREDUCTASE MJ1384-RELATED"/>
    <property type="match status" value="1"/>
</dbReference>
<dbReference type="Gene3D" id="3.40.109.10">
    <property type="entry name" value="NADH Oxidase"/>
    <property type="match status" value="1"/>
</dbReference>
<dbReference type="InterPro" id="IPR029479">
    <property type="entry name" value="Nitroreductase"/>
</dbReference>
<evidence type="ECO:0000259" key="1">
    <source>
        <dbReference type="Pfam" id="PF00881"/>
    </source>
</evidence>
<dbReference type="RefSeq" id="WP_252761007.1">
    <property type="nucleotide sequence ID" value="NZ_JAMXLY010000023.1"/>
</dbReference>
<dbReference type="EMBL" id="JAMXLY010000023">
    <property type="protein sequence ID" value="MCO6025652.1"/>
    <property type="molecule type" value="Genomic_DNA"/>
</dbReference>
<protein>
    <submittedName>
        <fullName evidence="2">SagB/ThcOx family dehydrogenase</fullName>
    </submittedName>
</protein>
<sequence length="208" mass="22821">MKVLKQIVFSTLLSTVVACNMSAQDITLPAPVKTGGKPLMEVLNERKSTKANYINKDLDLQTLSDLLWSAYGFNRPDKRTVPSAQNSQEFSVYVLLNDGAYLYDAKQNKLTEVAKGSFKNLLANAQQPYVNNVPMHLVYVGNLNKSKAGRDGMLIDTGFLAQNVYLFAASKGLGTVARASFDRKQLPVALKLNPQQEIVLVQAVGPVE</sequence>
<dbReference type="SUPFAM" id="SSF55469">
    <property type="entry name" value="FMN-dependent nitroreductase-like"/>
    <property type="match status" value="1"/>
</dbReference>
<dbReference type="InterPro" id="IPR052544">
    <property type="entry name" value="Bacteriocin_Proc_Enz"/>
</dbReference>
<evidence type="ECO:0000313" key="3">
    <source>
        <dbReference type="Proteomes" id="UP001204015"/>
    </source>
</evidence>